<dbReference type="PANTHER" id="PTHR21206">
    <property type="entry name" value="SLD5 PROTEIN"/>
    <property type="match status" value="1"/>
</dbReference>
<dbReference type="InterPro" id="IPR021151">
    <property type="entry name" value="GINS_A"/>
</dbReference>
<evidence type="ECO:0000313" key="6">
    <source>
        <dbReference type="Proteomes" id="UP000467840"/>
    </source>
</evidence>
<dbReference type="Proteomes" id="UP000467840">
    <property type="component" value="Chromosome 14"/>
</dbReference>
<reference evidence="5 6" key="1">
    <citation type="journal article" date="2020" name="Mol. Plant">
        <title>The Chromosome-Based Rubber Tree Genome Provides New Insights into Spurge Genome Evolution and Rubber Biosynthesis.</title>
        <authorList>
            <person name="Liu J."/>
            <person name="Shi C."/>
            <person name="Shi C.C."/>
            <person name="Li W."/>
            <person name="Zhang Q.J."/>
            <person name="Zhang Y."/>
            <person name="Li K."/>
            <person name="Lu H.F."/>
            <person name="Shi C."/>
            <person name="Zhu S.T."/>
            <person name="Xiao Z.Y."/>
            <person name="Nan H."/>
            <person name="Yue Y."/>
            <person name="Zhu X.G."/>
            <person name="Wu Y."/>
            <person name="Hong X.N."/>
            <person name="Fan G.Y."/>
            <person name="Tong Y."/>
            <person name="Zhang D."/>
            <person name="Mao C.L."/>
            <person name="Liu Y.L."/>
            <person name="Hao S.J."/>
            <person name="Liu W.Q."/>
            <person name="Lv M.Q."/>
            <person name="Zhang H.B."/>
            <person name="Liu Y."/>
            <person name="Hu-Tang G.R."/>
            <person name="Wang J.P."/>
            <person name="Wang J.H."/>
            <person name="Sun Y.H."/>
            <person name="Ni S.B."/>
            <person name="Chen W.B."/>
            <person name="Zhang X.C."/>
            <person name="Jiao Y.N."/>
            <person name="Eichler E.E."/>
            <person name="Li G.H."/>
            <person name="Liu X."/>
            <person name="Gao L.Z."/>
        </authorList>
    </citation>
    <scope>NUCLEOTIDE SEQUENCE [LARGE SCALE GENOMIC DNA]</scope>
    <source>
        <strain evidence="6">cv. GT1</strain>
        <tissue evidence="5">Leaf</tissue>
    </source>
</reference>
<proteinExistence type="predicted"/>
<dbReference type="GO" id="GO:0000811">
    <property type="term" value="C:GINS complex"/>
    <property type="evidence" value="ECO:0007669"/>
    <property type="project" value="TreeGrafter"/>
</dbReference>
<sequence>MATGSGEESTSAIMDDYETLISTTDVELLKRAWRNEKAAPEILQYESSLVQRIKEQIELAEQNVEMFEADSIDPLTVSLYQMDLDRTQFLLRSYLRVRLQKIEEYLFHILKTDEYLNRLSKQEQMFARRCTDDLGNHLDETVLSKLPDNYQSILKQSITSEEDDMDFLAFDCDKVQEVADLIIFPWSYSSYSYGRHTYKIMIRLNEFIFTRKTHGNYRDGARFTYLCMLQVHKEAFGEGENRFGVSIDPTTLIIVVVINNRK</sequence>
<evidence type="ECO:0000313" key="5">
    <source>
        <dbReference type="EMBL" id="KAF2310297.1"/>
    </source>
</evidence>
<dbReference type="Gene3D" id="1.20.58.1030">
    <property type="match status" value="1"/>
</dbReference>
<accession>A0A6A6MBL9</accession>
<evidence type="ECO:0000256" key="1">
    <source>
        <dbReference type="ARBA" id="ARBA00004123"/>
    </source>
</evidence>
<keyword evidence="6" id="KW-1185">Reference proteome</keyword>
<keyword evidence="3" id="KW-0539">Nucleus</keyword>
<dbReference type="GO" id="GO:0006261">
    <property type="term" value="P:DNA-templated DNA replication"/>
    <property type="evidence" value="ECO:0007669"/>
    <property type="project" value="InterPro"/>
</dbReference>
<dbReference type="Pfam" id="PF05916">
    <property type="entry name" value="Sld5"/>
    <property type="match status" value="1"/>
</dbReference>
<keyword evidence="2" id="KW-0235">DNA replication</keyword>
<protein>
    <recommendedName>
        <fullName evidence="4">GINS subunit domain-containing protein</fullName>
    </recommendedName>
</protein>
<dbReference type="PANTHER" id="PTHR21206:SF0">
    <property type="entry name" value="DNA REPLICATION COMPLEX GINS PROTEIN SLD5"/>
    <property type="match status" value="1"/>
</dbReference>
<dbReference type="EMBL" id="JAAGAX010000006">
    <property type="protein sequence ID" value="KAF2310297.1"/>
    <property type="molecule type" value="Genomic_DNA"/>
</dbReference>
<dbReference type="SUPFAM" id="SSF158573">
    <property type="entry name" value="GINS helical bundle-like"/>
    <property type="match status" value="1"/>
</dbReference>
<dbReference type="FunFam" id="1.20.58.1030:FF:000005">
    <property type="entry name" value="DNA replication complex GINS protein SLD5"/>
    <property type="match status" value="1"/>
</dbReference>
<comment type="caution">
    <text evidence="5">The sequence shown here is derived from an EMBL/GenBank/DDBJ whole genome shotgun (WGS) entry which is preliminary data.</text>
</comment>
<gene>
    <name evidence="5" type="ORF">GH714_007623</name>
</gene>
<dbReference type="InterPro" id="IPR036224">
    <property type="entry name" value="GINS_bundle-like_dom_sf"/>
</dbReference>
<dbReference type="CDD" id="cd11711">
    <property type="entry name" value="GINS_A_Sld5"/>
    <property type="match status" value="1"/>
</dbReference>
<feature type="domain" description="GINS subunit" evidence="4">
    <location>
        <begin position="71"/>
        <end position="134"/>
    </location>
</feature>
<evidence type="ECO:0000259" key="4">
    <source>
        <dbReference type="Pfam" id="PF05916"/>
    </source>
</evidence>
<organism evidence="5 6">
    <name type="scientific">Hevea brasiliensis</name>
    <name type="common">Para rubber tree</name>
    <name type="synonym">Siphonia brasiliensis</name>
    <dbReference type="NCBI Taxonomy" id="3981"/>
    <lineage>
        <taxon>Eukaryota</taxon>
        <taxon>Viridiplantae</taxon>
        <taxon>Streptophyta</taxon>
        <taxon>Embryophyta</taxon>
        <taxon>Tracheophyta</taxon>
        <taxon>Spermatophyta</taxon>
        <taxon>Magnoliopsida</taxon>
        <taxon>eudicotyledons</taxon>
        <taxon>Gunneridae</taxon>
        <taxon>Pentapetalae</taxon>
        <taxon>rosids</taxon>
        <taxon>fabids</taxon>
        <taxon>Malpighiales</taxon>
        <taxon>Euphorbiaceae</taxon>
        <taxon>Crotonoideae</taxon>
        <taxon>Micrandreae</taxon>
        <taxon>Hevea</taxon>
    </lineage>
</organism>
<dbReference type="GO" id="GO:0000727">
    <property type="term" value="P:double-strand break repair via break-induced replication"/>
    <property type="evidence" value="ECO:0007669"/>
    <property type="project" value="TreeGrafter"/>
</dbReference>
<dbReference type="AlphaFoldDB" id="A0A6A6MBL9"/>
<comment type="subcellular location">
    <subcellularLocation>
        <location evidence="1">Nucleus</location>
    </subcellularLocation>
</comment>
<dbReference type="InterPro" id="IPR008591">
    <property type="entry name" value="GINS_Sld5"/>
</dbReference>
<dbReference type="InterPro" id="IPR038749">
    <property type="entry name" value="Sld5_GINS_A"/>
</dbReference>
<evidence type="ECO:0000256" key="3">
    <source>
        <dbReference type="ARBA" id="ARBA00023242"/>
    </source>
</evidence>
<name>A0A6A6MBL9_HEVBR</name>
<evidence type="ECO:0000256" key="2">
    <source>
        <dbReference type="ARBA" id="ARBA00022705"/>
    </source>
</evidence>